<comment type="caution">
    <text evidence="2">The sequence shown here is derived from an EMBL/GenBank/DDBJ whole genome shotgun (WGS) entry which is preliminary data.</text>
</comment>
<dbReference type="EMBL" id="DSRT01000062">
    <property type="protein sequence ID" value="HGW29520.1"/>
    <property type="molecule type" value="Genomic_DNA"/>
</dbReference>
<dbReference type="GO" id="GO:0032259">
    <property type="term" value="P:methylation"/>
    <property type="evidence" value="ECO:0007669"/>
    <property type="project" value="UniProtKB-KW"/>
</dbReference>
<organism evidence="2">
    <name type="scientific">candidate division WWE3 bacterium</name>
    <dbReference type="NCBI Taxonomy" id="2053526"/>
    <lineage>
        <taxon>Bacteria</taxon>
        <taxon>Katanobacteria</taxon>
    </lineage>
</organism>
<dbReference type="Pfam" id="PF08241">
    <property type="entry name" value="Methyltransf_11"/>
    <property type="match status" value="1"/>
</dbReference>
<dbReference type="Gene3D" id="3.40.50.150">
    <property type="entry name" value="Vaccinia Virus protein VP39"/>
    <property type="match status" value="1"/>
</dbReference>
<proteinExistence type="predicted"/>
<dbReference type="SUPFAM" id="SSF53335">
    <property type="entry name" value="S-adenosyl-L-methionine-dependent methyltransferases"/>
    <property type="match status" value="1"/>
</dbReference>
<dbReference type="InterPro" id="IPR013216">
    <property type="entry name" value="Methyltransf_11"/>
</dbReference>
<accession>A0A7C4XTK2</accession>
<protein>
    <submittedName>
        <fullName evidence="2">Class I SAM-dependent methyltransferase</fullName>
    </submittedName>
</protein>
<dbReference type="AlphaFoldDB" id="A0A7C4XTK2"/>
<evidence type="ECO:0000313" key="2">
    <source>
        <dbReference type="EMBL" id="HGW29520.1"/>
    </source>
</evidence>
<gene>
    <name evidence="2" type="ORF">ENR63_01185</name>
</gene>
<name>A0A7C4XTK2_UNCKA</name>
<keyword evidence="2" id="KW-0808">Transferase</keyword>
<feature type="domain" description="Methyltransferase type 11" evidence="1">
    <location>
        <begin position="35"/>
        <end position="129"/>
    </location>
</feature>
<keyword evidence="2" id="KW-0489">Methyltransferase</keyword>
<dbReference type="InterPro" id="IPR029063">
    <property type="entry name" value="SAM-dependent_MTases_sf"/>
</dbReference>
<reference evidence="2" key="1">
    <citation type="journal article" date="2020" name="mSystems">
        <title>Genome- and Community-Level Interaction Insights into Carbon Utilization and Element Cycling Functions of Hydrothermarchaeota in Hydrothermal Sediment.</title>
        <authorList>
            <person name="Zhou Z."/>
            <person name="Liu Y."/>
            <person name="Xu W."/>
            <person name="Pan J."/>
            <person name="Luo Z.H."/>
            <person name="Li M."/>
        </authorList>
    </citation>
    <scope>NUCLEOTIDE SEQUENCE [LARGE SCALE GENOMIC DNA]</scope>
    <source>
        <strain evidence="2">SpSt-417</strain>
    </source>
</reference>
<dbReference type="GO" id="GO:0008757">
    <property type="term" value="F:S-adenosylmethionine-dependent methyltransferase activity"/>
    <property type="evidence" value="ECO:0007669"/>
    <property type="project" value="InterPro"/>
</dbReference>
<sequence length="217" mass="25388">MDKTTYTKIYNDFNQYKSDLFYKLGIDFRPGKSILDVGAGDCTDTKIFRDVFGLEVLATDIYKSQNVDDWGIPFKLLSVYEIGKLEKKFDYVFLHDILHHVDEDHQSRDNHVKALAALKQVVKPKGAIVLVEGNRYNPLFLPHMVIMRGHEHFKQEYFKTLVKSVFPAAKFYSFEAHYYPYSRLSLWFFKIYERLMESIAPAAFLSYNVAVINNNEE</sequence>
<evidence type="ECO:0000259" key="1">
    <source>
        <dbReference type="Pfam" id="PF08241"/>
    </source>
</evidence>